<reference evidence="1 2" key="1">
    <citation type="journal article" date="2015" name="Genome Biol. Evol.">
        <title>Comparative Genomics of a Bacterivorous Green Alga Reveals Evolutionary Causalities and Consequences of Phago-Mixotrophic Mode of Nutrition.</title>
        <authorList>
            <person name="Burns J.A."/>
            <person name="Paasch A."/>
            <person name="Narechania A."/>
            <person name="Kim E."/>
        </authorList>
    </citation>
    <scope>NUCLEOTIDE SEQUENCE [LARGE SCALE GENOMIC DNA]</scope>
    <source>
        <strain evidence="1 2">PLY_AMNH</strain>
    </source>
</reference>
<name>A0AAE0CGI5_9CHLO</name>
<dbReference type="InterPro" id="IPR052663">
    <property type="entry name" value="RF_glutamine_MTase_cyano"/>
</dbReference>
<sequence length="136" mass="15997">MFRLMTYRVAFPTDKQLPVPLYERSGEHAVSYSELLEFQSTSLHLTVSVGEKYQLEDNGPSAEELQRELDWLLDDAIQAARKLPSQVWEDTTWVNLQRTIRDGREEALPTELLLRESLEYLSDLWRARIEERVPFQ</sequence>
<protein>
    <submittedName>
        <fullName evidence="1">Uncharacterized protein</fullName>
    </submittedName>
</protein>
<dbReference type="EMBL" id="LGRX02023374">
    <property type="protein sequence ID" value="KAK3254606.1"/>
    <property type="molecule type" value="Genomic_DNA"/>
</dbReference>
<keyword evidence="2" id="KW-1185">Reference proteome</keyword>
<dbReference type="PANTHER" id="PTHR47441:SF3">
    <property type="entry name" value="RELEASE FACTOR GLUTAMINE METHYLTRANSFERASE"/>
    <property type="match status" value="1"/>
</dbReference>
<accession>A0AAE0CGI5</accession>
<dbReference type="PANTHER" id="PTHR47441">
    <property type="match status" value="1"/>
</dbReference>
<organism evidence="1 2">
    <name type="scientific">Cymbomonas tetramitiformis</name>
    <dbReference type="NCBI Taxonomy" id="36881"/>
    <lineage>
        <taxon>Eukaryota</taxon>
        <taxon>Viridiplantae</taxon>
        <taxon>Chlorophyta</taxon>
        <taxon>Pyramimonadophyceae</taxon>
        <taxon>Pyramimonadales</taxon>
        <taxon>Pyramimonadaceae</taxon>
        <taxon>Cymbomonas</taxon>
    </lineage>
</organism>
<proteinExistence type="predicted"/>
<evidence type="ECO:0000313" key="1">
    <source>
        <dbReference type="EMBL" id="KAK3254606.1"/>
    </source>
</evidence>
<feature type="non-terminal residue" evidence="1">
    <location>
        <position position="136"/>
    </location>
</feature>
<comment type="caution">
    <text evidence="1">The sequence shown here is derived from an EMBL/GenBank/DDBJ whole genome shotgun (WGS) entry which is preliminary data.</text>
</comment>
<gene>
    <name evidence="1" type="ORF">CYMTET_36182</name>
</gene>
<evidence type="ECO:0000313" key="2">
    <source>
        <dbReference type="Proteomes" id="UP001190700"/>
    </source>
</evidence>
<dbReference type="AlphaFoldDB" id="A0AAE0CGI5"/>
<dbReference type="Proteomes" id="UP001190700">
    <property type="component" value="Unassembled WGS sequence"/>
</dbReference>